<organism evidence="2 3">
    <name type="scientific">Mus spicilegus</name>
    <name type="common">Mound-building mouse</name>
    <dbReference type="NCBI Taxonomy" id="10103"/>
    <lineage>
        <taxon>Eukaryota</taxon>
        <taxon>Metazoa</taxon>
        <taxon>Chordata</taxon>
        <taxon>Craniata</taxon>
        <taxon>Vertebrata</taxon>
        <taxon>Euteleostomi</taxon>
        <taxon>Mammalia</taxon>
        <taxon>Eutheria</taxon>
        <taxon>Euarchontoglires</taxon>
        <taxon>Glires</taxon>
        <taxon>Rodentia</taxon>
        <taxon>Myomorpha</taxon>
        <taxon>Muroidea</taxon>
        <taxon>Muridae</taxon>
        <taxon>Murinae</taxon>
        <taxon>Mus</taxon>
        <taxon>Mus</taxon>
    </lineage>
</organism>
<evidence type="ECO:0000313" key="3">
    <source>
        <dbReference type="Proteomes" id="UP000694415"/>
    </source>
</evidence>
<sequence length="127" mass="13889">MTRRTQAEKRGWPFWPWLGTGSERDRTNASPQSPALATSPGPQSGPGNERANGGLDGGLLSPLQGTSGSCPHPPAVSKHWYHDSTTGPFWMNAFYVIDRTHREHLPLSATTEATLLSHRLEPRVYGS</sequence>
<dbReference type="Ensembl" id="ENSMSIT00000022154.1">
    <property type="protein sequence ID" value="ENSMSIP00000017514.1"/>
    <property type="gene ID" value="ENSMSIG00000014950.1"/>
</dbReference>
<reference evidence="2" key="2">
    <citation type="submission" date="2025-09" db="UniProtKB">
        <authorList>
            <consortium name="Ensembl"/>
        </authorList>
    </citation>
    <scope>IDENTIFICATION</scope>
</reference>
<dbReference type="AlphaFoldDB" id="A0A8C6MW68"/>
<proteinExistence type="predicted"/>
<accession>A0A8C6MW68</accession>
<evidence type="ECO:0000256" key="1">
    <source>
        <dbReference type="SAM" id="MobiDB-lite"/>
    </source>
</evidence>
<reference evidence="2" key="1">
    <citation type="submission" date="2025-08" db="UniProtKB">
        <authorList>
            <consortium name="Ensembl"/>
        </authorList>
    </citation>
    <scope>IDENTIFICATION</scope>
</reference>
<evidence type="ECO:0000313" key="2">
    <source>
        <dbReference type="Ensembl" id="ENSMSIP00000017514.1"/>
    </source>
</evidence>
<keyword evidence="3" id="KW-1185">Reference proteome</keyword>
<name>A0A8C6MW68_MUSSI</name>
<dbReference type="GeneTree" id="ENSGT01140000286771"/>
<protein>
    <submittedName>
        <fullName evidence="2">Uncharacterized protein</fullName>
    </submittedName>
</protein>
<dbReference type="Proteomes" id="UP000694415">
    <property type="component" value="Unplaced"/>
</dbReference>
<feature type="compositionally biased region" description="Basic and acidic residues" evidence="1">
    <location>
        <begin position="1"/>
        <end position="11"/>
    </location>
</feature>
<feature type="compositionally biased region" description="Polar residues" evidence="1">
    <location>
        <begin position="28"/>
        <end position="46"/>
    </location>
</feature>
<feature type="region of interest" description="Disordered" evidence="1">
    <location>
        <begin position="1"/>
        <end position="78"/>
    </location>
</feature>